<dbReference type="GO" id="GO:0005975">
    <property type="term" value="P:carbohydrate metabolic process"/>
    <property type="evidence" value="ECO:0007669"/>
    <property type="project" value="InterPro"/>
</dbReference>
<reference evidence="1 2" key="1">
    <citation type="journal article" date="2013" name="PLoS ONE">
        <title>Lactobacillus paracasei comparative genomics: towards species pan-genome definition and exploitation of diversity.</title>
        <authorList>
            <person name="Smokvina T."/>
            <person name="Wels M."/>
            <person name="Polka J."/>
            <person name="Chervaux C."/>
            <person name="Brisse S."/>
            <person name="Boekhorst J."/>
            <person name="van Hylckama Vlieg J.E."/>
            <person name="Siezen R.J."/>
        </authorList>
    </citation>
    <scope>NUCLEOTIDE SEQUENCE [LARGE SCALE GENOMIC DNA]</scope>
    <source>
        <strain evidence="1 2">Lpp126</strain>
    </source>
</reference>
<protein>
    <submittedName>
        <fullName evidence="1">Meiotically up-regulated gene 157 protein</fullName>
    </submittedName>
</protein>
<comment type="caution">
    <text evidence="1">The sequence shown here is derived from an EMBL/GenBank/DDBJ whole genome shotgun (WGS) entry which is preliminary data.</text>
</comment>
<dbReference type="AlphaFoldDB" id="S2S772"/>
<dbReference type="PANTHER" id="PTHR31047">
    <property type="entry name" value="MEIOTICALLY UP-REGULATED GENE 157 PROTEIN"/>
    <property type="match status" value="1"/>
</dbReference>
<dbReference type="PATRIC" id="fig|1256206.3.peg.1393"/>
<dbReference type="Gene3D" id="1.50.10.10">
    <property type="match status" value="1"/>
</dbReference>
<accession>S2S772</accession>
<dbReference type="Pfam" id="PF06824">
    <property type="entry name" value="Glyco_hydro_125"/>
    <property type="match status" value="1"/>
</dbReference>
<evidence type="ECO:0000313" key="1">
    <source>
        <dbReference type="EMBL" id="EPC75368.1"/>
    </source>
</evidence>
<proteinExistence type="predicted"/>
<gene>
    <name evidence="1" type="ORF">Lpp126_09049</name>
</gene>
<dbReference type="PANTHER" id="PTHR31047:SF0">
    <property type="entry name" value="MEIOTICALLY UP-REGULATED GENE 157 PROTEIN"/>
    <property type="match status" value="1"/>
</dbReference>
<feature type="non-terminal residue" evidence="1">
    <location>
        <position position="1"/>
    </location>
</feature>
<dbReference type="EMBL" id="ANKC01000644">
    <property type="protein sequence ID" value="EPC75368.1"/>
    <property type="molecule type" value="Genomic_DNA"/>
</dbReference>
<name>S2S772_LACPA</name>
<dbReference type="Proteomes" id="UP000014243">
    <property type="component" value="Unassembled WGS sequence"/>
</dbReference>
<evidence type="ECO:0000313" key="2">
    <source>
        <dbReference type="Proteomes" id="UP000014243"/>
    </source>
</evidence>
<dbReference type="InterPro" id="IPR012341">
    <property type="entry name" value="6hp_glycosidase-like_sf"/>
</dbReference>
<dbReference type="SUPFAM" id="SSF48208">
    <property type="entry name" value="Six-hairpin glycosidases"/>
    <property type="match status" value="1"/>
</dbReference>
<sequence>TTAGTGQCHEGVHKDDPTQFTRTWFSWANMTYCQLALDYVRDQEKEVAL</sequence>
<organism evidence="1 2">
    <name type="scientific">Lacticaseibacillus paracasei subsp. paracasei Lpp126</name>
    <dbReference type="NCBI Taxonomy" id="1256206"/>
    <lineage>
        <taxon>Bacteria</taxon>
        <taxon>Bacillati</taxon>
        <taxon>Bacillota</taxon>
        <taxon>Bacilli</taxon>
        <taxon>Lactobacillales</taxon>
        <taxon>Lactobacillaceae</taxon>
        <taxon>Lacticaseibacillus</taxon>
    </lineage>
</organism>
<dbReference type="InterPro" id="IPR008928">
    <property type="entry name" value="6-hairpin_glycosidase_sf"/>
</dbReference>
<dbReference type="InterPro" id="IPR008313">
    <property type="entry name" value="GH125"/>
</dbReference>